<comment type="caution">
    <text evidence="1">The sequence shown here is derived from an EMBL/GenBank/DDBJ whole genome shotgun (WGS) entry which is preliminary data.</text>
</comment>
<dbReference type="InterPro" id="IPR019241">
    <property type="entry name" value="DUF2197"/>
</dbReference>
<dbReference type="RefSeq" id="WP_066543168.1">
    <property type="nucleotide sequence ID" value="NZ_MASJ01000003.1"/>
</dbReference>
<reference evidence="1 2" key="1">
    <citation type="submission" date="2016-07" db="EMBL/GenBank/DDBJ databases">
        <title>Caryophanon tenue genome sequencing.</title>
        <authorList>
            <person name="Verma A."/>
            <person name="Pal Y."/>
            <person name="Krishnamurthi S."/>
        </authorList>
    </citation>
    <scope>NUCLEOTIDE SEQUENCE [LARGE SCALE GENOMIC DNA]</scope>
    <source>
        <strain evidence="1 2">DSM 14152</strain>
    </source>
</reference>
<accession>A0A1C0YK82</accession>
<name>A0A1C0YK82_9BACL</name>
<organism evidence="1 2">
    <name type="scientific">Caryophanon tenue</name>
    <dbReference type="NCBI Taxonomy" id="33978"/>
    <lineage>
        <taxon>Bacteria</taxon>
        <taxon>Bacillati</taxon>
        <taxon>Bacillota</taxon>
        <taxon>Bacilli</taxon>
        <taxon>Bacillales</taxon>
        <taxon>Caryophanaceae</taxon>
        <taxon>Caryophanon</taxon>
    </lineage>
</organism>
<evidence type="ECO:0000313" key="1">
    <source>
        <dbReference type="EMBL" id="OCS87554.1"/>
    </source>
</evidence>
<dbReference type="AlphaFoldDB" id="A0A1C0YK82"/>
<dbReference type="Proteomes" id="UP000093199">
    <property type="component" value="Unassembled WGS sequence"/>
</dbReference>
<sequence length="67" mass="7941">MRVQCVICDNVIDLDDNLPEAKKLRNRPIHTFMCIDCRERITEKTEARLATGQFRFFRSSHPVDNEF</sequence>
<gene>
    <name evidence="1" type="ORF">A6M13_09615</name>
</gene>
<dbReference type="Pfam" id="PF09963">
    <property type="entry name" value="DUF2197"/>
    <property type="match status" value="1"/>
</dbReference>
<protein>
    <recommendedName>
        <fullName evidence="3">DUF2197 domain-containing protein</fullName>
    </recommendedName>
</protein>
<dbReference type="OrthoDB" id="2989868at2"/>
<dbReference type="STRING" id="33978.A6M13_09615"/>
<proteinExistence type="predicted"/>
<dbReference type="EMBL" id="MASJ01000003">
    <property type="protein sequence ID" value="OCS87554.1"/>
    <property type="molecule type" value="Genomic_DNA"/>
</dbReference>
<evidence type="ECO:0008006" key="3">
    <source>
        <dbReference type="Google" id="ProtNLM"/>
    </source>
</evidence>
<keyword evidence="2" id="KW-1185">Reference proteome</keyword>
<evidence type="ECO:0000313" key="2">
    <source>
        <dbReference type="Proteomes" id="UP000093199"/>
    </source>
</evidence>